<evidence type="ECO:0000256" key="6">
    <source>
        <dbReference type="ARBA" id="ARBA00022989"/>
    </source>
</evidence>
<keyword evidence="14" id="KW-1185">Reference proteome</keyword>
<dbReference type="Pfam" id="PF01514">
    <property type="entry name" value="YscJ_FliF"/>
    <property type="match status" value="1"/>
</dbReference>
<evidence type="ECO:0000256" key="9">
    <source>
        <dbReference type="PIRNR" id="PIRNR004862"/>
    </source>
</evidence>
<keyword evidence="13" id="KW-0282">Flagellum</keyword>
<keyword evidence="13" id="KW-0966">Cell projection</keyword>
<dbReference type="Gene3D" id="3.30.300.30">
    <property type="match status" value="1"/>
</dbReference>
<evidence type="ECO:0000313" key="13">
    <source>
        <dbReference type="EMBL" id="OAK72562.1"/>
    </source>
</evidence>
<proteinExistence type="inferred from homology"/>
<dbReference type="InterPro" id="IPR006182">
    <property type="entry name" value="FliF_N_dom"/>
</dbReference>
<evidence type="ECO:0000256" key="5">
    <source>
        <dbReference type="ARBA" id="ARBA00022692"/>
    </source>
</evidence>
<feature type="domain" description="Flagellar M-ring N-terminal" evidence="11">
    <location>
        <begin position="46"/>
        <end position="217"/>
    </location>
</feature>
<gene>
    <name evidence="13" type="ORF">ABB05_08200</name>
</gene>
<dbReference type="RefSeq" id="WP_057986661.1">
    <property type="nucleotide sequence ID" value="NZ_JAGGKH010000002.1"/>
</dbReference>
<keyword evidence="5 10" id="KW-0812">Transmembrane</keyword>
<organism evidence="13 14">
    <name type="scientific">Lederbergia galactosidilytica</name>
    <dbReference type="NCBI Taxonomy" id="217031"/>
    <lineage>
        <taxon>Bacteria</taxon>
        <taxon>Bacillati</taxon>
        <taxon>Bacillota</taxon>
        <taxon>Bacilli</taxon>
        <taxon>Bacillales</taxon>
        <taxon>Bacillaceae</taxon>
        <taxon>Lederbergia</taxon>
    </lineage>
</organism>
<dbReference type="PANTHER" id="PTHR30046:SF0">
    <property type="entry name" value="FLAGELLAR M-RING PROTEIN"/>
    <property type="match status" value="1"/>
</dbReference>
<dbReference type="GO" id="GO:0071973">
    <property type="term" value="P:bacterial-type flagellum-dependent cell motility"/>
    <property type="evidence" value="ECO:0007669"/>
    <property type="project" value="InterPro"/>
</dbReference>
<evidence type="ECO:0000259" key="12">
    <source>
        <dbReference type="Pfam" id="PF08345"/>
    </source>
</evidence>
<dbReference type="InterPro" id="IPR045851">
    <property type="entry name" value="AMP-bd_C_sf"/>
</dbReference>
<dbReference type="GO" id="GO:0005886">
    <property type="term" value="C:plasma membrane"/>
    <property type="evidence" value="ECO:0007669"/>
    <property type="project" value="UniProtKB-SubCell"/>
</dbReference>
<feature type="domain" description="Flagellar M-ring C-terminal" evidence="12">
    <location>
        <begin position="255"/>
        <end position="399"/>
    </location>
</feature>
<dbReference type="InterPro" id="IPR013556">
    <property type="entry name" value="Flag_M-ring_C"/>
</dbReference>
<protein>
    <recommendedName>
        <fullName evidence="9">Flagellar M-ring protein</fullName>
    </recommendedName>
</protein>
<evidence type="ECO:0000259" key="11">
    <source>
        <dbReference type="Pfam" id="PF01514"/>
    </source>
</evidence>
<dbReference type="Proteomes" id="UP000077881">
    <property type="component" value="Unassembled WGS sequence"/>
</dbReference>
<dbReference type="STRING" id="217031.ABB05_08200"/>
<dbReference type="EMBL" id="LDJR01000037">
    <property type="protein sequence ID" value="OAK72562.1"/>
    <property type="molecule type" value="Genomic_DNA"/>
</dbReference>
<evidence type="ECO:0000256" key="7">
    <source>
        <dbReference type="ARBA" id="ARBA00023136"/>
    </source>
</evidence>
<comment type="subcellular location">
    <subcellularLocation>
        <location evidence="1 9">Bacterial flagellum basal body</location>
    </subcellularLocation>
    <subcellularLocation>
        <location evidence="2">Cell membrane</location>
        <topology evidence="2">Multi-pass membrane protein</topology>
    </subcellularLocation>
</comment>
<dbReference type="GO" id="GO:0003774">
    <property type="term" value="F:cytoskeletal motor activity"/>
    <property type="evidence" value="ECO:0007669"/>
    <property type="project" value="InterPro"/>
</dbReference>
<feature type="transmembrane region" description="Helical" evidence="10">
    <location>
        <begin position="445"/>
        <end position="466"/>
    </location>
</feature>
<evidence type="ECO:0000256" key="10">
    <source>
        <dbReference type="SAM" id="Phobius"/>
    </source>
</evidence>
<evidence type="ECO:0000313" key="14">
    <source>
        <dbReference type="Proteomes" id="UP000077881"/>
    </source>
</evidence>
<keyword evidence="4" id="KW-1003">Cell membrane</keyword>
<dbReference type="AlphaFoldDB" id="A0A177ZXG1"/>
<evidence type="ECO:0000256" key="1">
    <source>
        <dbReference type="ARBA" id="ARBA00004117"/>
    </source>
</evidence>
<sequence>MKETINKQFDRLKEYWINRTKTQRFMIGGSLLAFIIIIFTIFYFSTKTSFVPLYTNLTPSETGSIKESLDEKGIKSEIANGGSTIKVPEEQVESLMVELASEGIPKSGQIDYSFFGENAGFGMTDNEFNVLKLSAMQTELAELMKTIDGIDQAKVMINLPNKGVFLNEDTEEASASIVLQTQPGYEFNEKQIKSLYYLVSKTVPNLPVDNIVIRNQFLEYFDLNQEQYAENGITQQMQIKKQVERDIQRQVQNMLGTLMGFDKVVTSVTADIDFTQENREENLVAPVDEEEMEGLAISAHKITETYTGNGDQAGGIAPTGDAEDAGGTEYLEGAGGNGDYEKTEETINNEINRIRKEIVESPYKIRDLGIQVMVEPPDPQDVNTFPEERREDIEDLLATIVRTSIDKNAGTDLSDDEIANKVNISVQPFNGKVEMEENSGSKIPWWVYVVGGILLVVIAVLLVFLLRRRKKDEEVYEDDELLEDSTVEQVEIPDIQEESLSEVSMRRKQLEKLAKEKPDEFAKLLRTWLAED</sequence>
<name>A0A177ZXG1_9BACI</name>
<evidence type="ECO:0000256" key="3">
    <source>
        <dbReference type="ARBA" id="ARBA00007971"/>
    </source>
</evidence>
<keyword evidence="7 10" id="KW-0472">Membrane</keyword>
<dbReference type="PATRIC" id="fig|217031.6.peg.1734"/>
<accession>A0A177ZXG1</accession>
<reference evidence="13 14" key="1">
    <citation type="submission" date="2015-05" db="EMBL/GenBank/DDBJ databases">
        <title>Comparison of genome.</title>
        <authorList>
            <person name="Zheng Z."/>
            <person name="Sun M."/>
        </authorList>
    </citation>
    <scope>NUCLEOTIDE SEQUENCE [LARGE SCALE GENOMIC DNA]</scope>
    <source>
        <strain evidence="13 14">G25-74</strain>
    </source>
</reference>
<dbReference type="InterPro" id="IPR000067">
    <property type="entry name" value="FlgMring_FliF"/>
</dbReference>
<comment type="function">
    <text evidence="9">The M ring may be actively involved in energy transduction.</text>
</comment>
<keyword evidence="6 10" id="KW-1133">Transmembrane helix</keyword>
<dbReference type="PIRSF" id="PIRSF004862">
    <property type="entry name" value="FliF"/>
    <property type="match status" value="1"/>
</dbReference>
<dbReference type="Pfam" id="PF08345">
    <property type="entry name" value="YscJ_FliF_C"/>
    <property type="match status" value="1"/>
</dbReference>
<evidence type="ECO:0000256" key="2">
    <source>
        <dbReference type="ARBA" id="ARBA00004651"/>
    </source>
</evidence>
<evidence type="ECO:0000256" key="4">
    <source>
        <dbReference type="ARBA" id="ARBA00022475"/>
    </source>
</evidence>
<dbReference type="OrthoDB" id="9807026at2"/>
<dbReference type="PRINTS" id="PR01009">
    <property type="entry name" value="FLGMRINGFLIF"/>
</dbReference>
<keyword evidence="13" id="KW-0969">Cilium</keyword>
<comment type="similarity">
    <text evidence="3 9">Belongs to the FliF family.</text>
</comment>
<evidence type="ECO:0000256" key="8">
    <source>
        <dbReference type="ARBA" id="ARBA00023143"/>
    </source>
</evidence>
<comment type="caution">
    <text evidence="13">The sequence shown here is derived from an EMBL/GenBank/DDBJ whole genome shotgun (WGS) entry which is preliminary data.</text>
</comment>
<dbReference type="InterPro" id="IPR043427">
    <property type="entry name" value="YscJ/FliF"/>
</dbReference>
<feature type="transmembrane region" description="Helical" evidence="10">
    <location>
        <begin position="25"/>
        <end position="44"/>
    </location>
</feature>
<dbReference type="NCBIfam" id="TIGR00206">
    <property type="entry name" value="fliF"/>
    <property type="match status" value="1"/>
</dbReference>
<keyword evidence="8 9" id="KW-0975">Bacterial flagellum</keyword>
<dbReference type="GO" id="GO:0009431">
    <property type="term" value="C:bacterial-type flagellum basal body, MS ring"/>
    <property type="evidence" value="ECO:0007669"/>
    <property type="project" value="InterPro"/>
</dbReference>
<dbReference type="PANTHER" id="PTHR30046">
    <property type="entry name" value="FLAGELLAR M-RING PROTEIN"/>
    <property type="match status" value="1"/>
</dbReference>